<comment type="caution">
    <text evidence="5">The sequence shown here is derived from an EMBL/GenBank/DDBJ whole genome shotgun (WGS) entry which is preliminary data.</text>
</comment>
<proteinExistence type="inferred from homology"/>
<protein>
    <submittedName>
        <fullName evidence="5">Lytic transglycosylase domain-containing protein</fullName>
    </submittedName>
</protein>
<evidence type="ECO:0000313" key="7">
    <source>
        <dbReference type="Proteomes" id="UP000675747"/>
    </source>
</evidence>
<dbReference type="AlphaFoldDB" id="A0A8J8AZ94"/>
<feature type="domain" description="Lytic transglycosylase superhelical linker" evidence="4">
    <location>
        <begin position="356"/>
        <end position="414"/>
    </location>
</feature>
<dbReference type="SUPFAM" id="SSF53955">
    <property type="entry name" value="Lysozyme-like"/>
    <property type="match status" value="1"/>
</dbReference>
<dbReference type="Proteomes" id="UP000675747">
    <property type="component" value="Unassembled WGS sequence"/>
</dbReference>
<reference evidence="6 7" key="1">
    <citation type="journal article" date="2021" name="Microbiol. Resour. Announc.">
        <title>Draft Genome Sequence of Coralloluteibacterium stylophorae LMG 29479T.</title>
        <authorList>
            <person name="Karlyshev A.V."/>
            <person name="Kudryashova E.B."/>
            <person name="Ariskina E.V."/>
            <person name="Conroy A.P."/>
            <person name="Abidueva E.Y."/>
        </authorList>
    </citation>
    <scope>NUCLEOTIDE SEQUENCE [LARGE SCALE GENOMIC DNA]</scope>
    <source>
        <strain evidence="6 7">LMG 29479</strain>
    </source>
</reference>
<evidence type="ECO:0000259" key="3">
    <source>
        <dbReference type="Pfam" id="PF01464"/>
    </source>
</evidence>
<name>A0A8J8AZ94_9GAMM</name>
<dbReference type="GO" id="GO:0042597">
    <property type="term" value="C:periplasmic space"/>
    <property type="evidence" value="ECO:0007669"/>
    <property type="project" value="InterPro"/>
</dbReference>
<dbReference type="SUPFAM" id="SSF48435">
    <property type="entry name" value="Bacterial muramidases"/>
    <property type="match status" value="1"/>
</dbReference>
<dbReference type="PANTHER" id="PTHR37423:SF5">
    <property type="entry name" value="SOLUBLE LYTIC MUREIN TRANSGLYCOSYLASE"/>
    <property type="match status" value="1"/>
</dbReference>
<organism evidence="5">
    <name type="scientific">Coralloluteibacterium stylophorae</name>
    <dbReference type="NCBI Taxonomy" id="1776034"/>
    <lineage>
        <taxon>Bacteria</taxon>
        <taxon>Pseudomonadati</taxon>
        <taxon>Pseudomonadota</taxon>
        <taxon>Gammaproteobacteria</taxon>
        <taxon>Lysobacterales</taxon>
        <taxon>Lysobacteraceae</taxon>
        <taxon>Coralloluteibacterium</taxon>
    </lineage>
</organism>
<keyword evidence="2" id="KW-0732">Signal</keyword>
<reference evidence="5" key="2">
    <citation type="submission" date="2021-04" db="EMBL/GenBank/DDBJ databases">
        <authorList>
            <person name="Karlyshev A.V."/>
        </authorList>
    </citation>
    <scope>NUCLEOTIDE SEQUENCE</scope>
    <source>
        <strain evidence="5">LMG 29479</strain>
    </source>
</reference>
<keyword evidence="7" id="KW-1185">Reference proteome</keyword>
<dbReference type="Gene3D" id="1.10.1240.20">
    <property type="entry name" value="Lytic transglycosylase, superhelical linker domain"/>
    <property type="match status" value="1"/>
</dbReference>
<comment type="similarity">
    <text evidence="1">Belongs to the transglycosylase Slt family.</text>
</comment>
<dbReference type="InterPro" id="IPR008939">
    <property type="entry name" value="Lytic_TGlycosylase_superhlx_U"/>
</dbReference>
<evidence type="ECO:0000313" key="6">
    <source>
        <dbReference type="EMBL" id="MBS7458040.1"/>
    </source>
</evidence>
<dbReference type="EMBL" id="JAGQFT020000008">
    <property type="protein sequence ID" value="MBS7458040.1"/>
    <property type="molecule type" value="Genomic_DNA"/>
</dbReference>
<dbReference type="InterPro" id="IPR008258">
    <property type="entry name" value="Transglycosylase_SLT_dom_1"/>
</dbReference>
<gene>
    <name evidence="6" type="ORF">KB893_012950</name>
    <name evidence="5" type="ORF">KB893_05730</name>
</gene>
<evidence type="ECO:0000256" key="2">
    <source>
        <dbReference type="ARBA" id="ARBA00022729"/>
    </source>
</evidence>
<evidence type="ECO:0000313" key="5">
    <source>
        <dbReference type="EMBL" id="MBR0562013.1"/>
    </source>
</evidence>
<dbReference type="PANTHER" id="PTHR37423">
    <property type="entry name" value="SOLUBLE LYTIC MUREIN TRANSGLYCOSYLASE-RELATED"/>
    <property type="match status" value="1"/>
</dbReference>
<dbReference type="Pfam" id="PF01464">
    <property type="entry name" value="SLT"/>
    <property type="match status" value="1"/>
</dbReference>
<dbReference type="InterPro" id="IPR037061">
    <property type="entry name" value="Lytic_TGlycoase_superhlx_L_sf"/>
</dbReference>
<dbReference type="GO" id="GO:0004553">
    <property type="term" value="F:hydrolase activity, hydrolyzing O-glycosyl compounds"/>
    <property type="evidence" value="ECO:0007669"/>
    <property type="project" value="InterPro"/>
</dbReference>
<evidence type="ECO:0000259" key="4">
    <source>
        <dbReference type="Pfam" id="PF14718"/>
    </source>
</evidence>
<sequence length="610" mass="68003">MRTAASLADHPLYRWVEYAALRRELRHATAERIGAFLERHPGEPVAELLRDAWVAELVRRRDWSAFRAFYVAPADAAPSDTLACASLVARQATGTLDAAWWADLESAWRVGRSMPDLCDGPFATAAAAGRLTPELRWARLDLAAEAGNPGVMRAAAAGLADADRALAEDYAAFVAEPHDRAAGWPRSERSRRIAAQGLALQARKDPDAAEARLARLAAALGMSEPEQAPALYQIALWTVASYHPGAAERLARVPAAAYDERLYEWRVREALARGDDRAALAAIAAMPQAQRDDSRWRYFQARLLERLGRAAEAREAYAWAATASTFHGFLAADRIDAPYALCPWEPEAPVALVHEVENDPGLQRALALYRMDRTAWATREWRGAMARFDDARRFVAIELAQRDADWYDRAVFSLGEHPDALRLYSLRFPLHHERTLREQARRNGLDPALVAADIRAESAWMPRARSGADALGLMQLLPSTAEATARRIGLPWRGRQSLFDPDTNLTLGTAHLRYELDKQGLPYMAIAAYNAGPGPVARWNAQRPGFDPDFWIETMTYRETRDYVARVLAFSVIYDWRLEGRAVSVTERMRSTMAPTARTRPFACPAVQAR</sequence>
<feature type="domain" description="Transglycosylase SLT" evidence="3">
    <location>
        <begin position="437"/>
        <end position="546"/>
    </location>
</feature>
<dbReference type="Pfam" id="PF14718">
    <property type="entry name" value="SLT_L"/>
    <property type="match status" value="1"/>
</dbReference>
<dbReference type="EMBL" id="JAGQFT010000031">
    <property type="protein sequence ID" value="MBR0562013.1"/>
    <property type="molecule type" value="Genomic_DNA"/>
</dbReference>
<evidence type="ECO:0000256" key="1">
    <source>
        <dbReference type="ARBA" id="ARBA00007734"/>
    </source>
</evidence>
<dbReference type="Gene3D" id="1.25.20.10">
    <property type="entry name" value="Bacterial muramidases"/>
    <property type="match status" value="1"/>
</dbReference>
<dbReference type="InterPro" id="IPR012289">
    <property type="entry name" value="Lytic_TGlycosylase_superhlx_L"/>
</dbReference>
<dbReference type="Gene3D" id="1.10.530.10">
    <property type="match status" value="1"/>
</dbReference>
<dbReference type="CDD" id="cd13401">
    <property type="entry name" value="Slt70-like"/>
    <property type="match status" value="1"/>
</dbReference>
<accession>A0A8J8AZ94</accession>
<dbReference type="InterPro" id="IPR023346">
    <property type="entry name" value="Lysozyme-like_dom_sf"/>
</dbReference>